<feature type="region of interest" description="Disordered" evidence="2">
    <location>
        <begin position="193"/>
        <end position="216"/>
    </location>
</feature>
<evidence type="ECO:0000256" key="2">
    <source>
        <dbReference type="SAM" id="MobiDB-lite"/>
    </source>
</evidence>
<accession>A0A9Q9ELV4</accession>
<dbReference type="PROSITE" id="PS00028">
    <property type="entry name" value="ZINC_FINGER_C2H2_1"/>
    <property type="match status" value="1"/>
</dbReference>
<dbReference type="InterPro" id="IPR013087">
    <property type="entry name" value="Znf_C2H2_type"/>
</dbReference>
<dbReference type="Gene3D" id="3.30.160.60">
    <property type="entry name" value="Classic Zinc Finger"/>
    <property type="match status" value="1"/>
</dbReference>
<evidence type="ECO:0000313" key="5">
    <source>
        <dbReference type="Proteomes" id="UP001056384"/>
    </source>
</evidence>
<reference evidence="4" key="1">
    <citation type="submission" date="2022-06" db="EMBL/GenBank/DDBJ databases">
        <title>Complete genome sequences of two strains of the flax pathogen Septoria linicola.</title>
        <authorList>
            <person name="Lapalu N."/>
            <person name="Simon A."/>
            <person name="Demenou B."/>
            <person name="Paumier D."/>
            <person name="Guillot M.-P."/>
            <person name="Gout L."/>
            <person name="Valade R."/>
        </authorList>
    </citation>
    <scope>NUCLEOTIDE SEQUENCE</scope>
    <source>
        <strain evidence="4">SE15195</strain>
    </source>
</reference>
<proteinExistence type="predicted"/>
<keyword evidence="1" id="KW-0863">Zinc-finger</keyword>
<feature type="domain" description="C2H2-type" evidence="3">
    <location>
        <begin position="224"/>
        <end position="252"/>
    </location>
</feature>
<dbReference type="AlphaFoldDB" id="A0A9Q9ELV4"/>
<organism evidence="4 5">
    <name type="scientific">Septoria linicola</name>
    <dbReference type="NCBI Taxonomy" id="215465"/>
    <lineage>
        <taxon>Eukaryota</taxon>
        <taxon>Fungi</taxon>
        <taxon>Dikarya</taxon>
        <taxon>Ascomycota</taxon>
        <taxon>Pezizomycotina</taxon>
        <taxon>Dothideomycetes</taxon>
        <taxon>Dothideomycetidae</taxon>
        <taxon>Mycosphaerellales</taxon>
        <taxon>Mycosphaerellaceae</taxon>
        <taxon>Septoria</taxon>
    </lineage>
</organism>
<dbReference type="GO" id="GO:0008270">
    <property type="term" value="F:zinc ion binding"/>
    <property type="evidence" value="ECO:0007669"/>
    <property type="project" value="UniProtKB-KW"/>
</dbReference>
<evidence type="ECO:0000313" key="4">
    <source>
        <dbReference type="EMBL" id="USW54764.1"/>
    </source>
</evidence>
<dbReference type="OrthoDB" id="3647936at2759"/>
<dbReference type="SMART" id="SM00355">
    <property type="entry name" value="ZnF_C2H2"/>
    <property type="match status" value="2"/>
</dbReference>
<dbReference type="Proteomes" id="UP001056384">
    <property type="component" value="Chromosome 6"/>
</dbReference>
<keyword evidence="1" id="KW-0479">Metal-binding</keyword>
<name>A0A9Q9ELV4_9PEZI</name>
<keyword evidence="5" id="KW-1185">Reference proteome</keyword>
<sequence>MVDAVQRGGMAPHMLNDHDGGLDFGPGFVSYDFSSNAFTDVNAESASLQKFLHADVHEITNLTPGPSSRATSYLTDNGSEIQKQPWIPQQSGLRPDTTTAAVDYDANSEYLIENYIHEDVYDDTHTASPIVANPAPPVARCTNVQFPHTTMQSRAVAEPVYHVPTFGAELLPVTSTDRQGPHSANPAALVRALSKRDRQDTSGTMGGNLARQRSKRHKSLEGGFACEGCEETFDRACDRSKHFKRTHAGEESRPHRCPECSLMGKVKAFLYPKDVRRHQKQVHKIDTVNVSPAVPSDTSEPTTPTSPNASALWTLTKAVQRFKNLRISSTSPTTNARQEKFIMVSTNKHNFVDVDVTGITAPEALTSKILNALNVGATGNHELFAQSYSRRHGLGEKVSRKALLDLVNRLADSESSLKLFVQLHRKPAPAVAPADIEFRMLPH</sequence>
<keyword evidence="1" id="KW-0862">Zinc</keyword>
<protein>
    <submittedName>
        <fullName evidence="4">Zinc finger C2H2-type</fullName>
    </submittedName>
</protein>
<gene>
    <name evidence="4" type="ORF">Slin15195_G080830</name>
</gene>
<evidence type="ECO:0000256" key="1">
    <source>
        <dbReference type="PROSITE-ProRule" id="PRU00042"/>
    </source>
</evidence>
<evidence type="ECO:0000259" key="3">
    <source>
        <dbReference type="PROSITE" id="PS50157"/>
    </source>
</evidence>
<dbReference type="EMBL" id="CP099423">
    <property type="protein sequence ID" value="USW54764.1"/>
    <property type="molecule type" value="Genomic_DNA"/>
</dbReference>
<dbReference type="PROSITE" id="PS50157">
    <property type="entry name" value="ZINC_FINGER_C2H2_2"/>
    <property type="match status" value="1"/>
</dbReference>